<dbReference type="RefSeq" id="WP_166881717.1">
    <property type="nucleotide sequence ID" value="NZ_WHJF01000147.1"/>
</dbReference>
<comment type="caution">
    <text evidence="2">The sequence shown here is derived from an EMBL/GenBank/DDBJ whole genome shotgun (WGS) entry which is preliminary data.</text>
</comment>
<gene>
    <name evidence="2" type="ORF">F1735_30560</name>
</gene>
<reference evidence="2 3" key="1">
    <citation type="submission" date="2019-10" db="EMBL/GenBank/DDBJ databases">
        <title>Taxonomy of Antarctic Massilia spp.: description of Massilia rubra sp. nov., Massilia aquatica sp. nov., Massilia mucilaginosa sp. nov., Massilia frigida sp. nov. isolated from streams, lakes and regoliths.</title>
        <authorList>
            <person name="Holochova P."/>
            <person name="Sedlacek I."/>
            <person name="Kralova S."/>
            <person name="Maslanova I."/>
            <person name="Busse H.-J."/>
            <person name="Stankova E."/>
            <person name="Vrbovska V."/>
            <person name="Kovarovic V."/>
            <person name="Bartak M."/>
            <person name="Svec P."/>
            <person name="Pantucek R."/>
        </authorList>
    </citation>
    <scope>NUCLEOTIDE SEQUENCE [LARGE SCALE GENOMIC DNA]</scope>
    <source>
        <strain evidence="2 3">CCM 8694</strain>
    </source>
</reference>
<name>A0ABX0MUZ4_9BURK</name>
<dbReference type="Proteomes" id="UP000610594">
    <property type="component" value="Unassembled WGS sequence"/>
</dbReference>
<feature type="signal peptide" evidence="1">
    <location>
        <begin position="1"/>
        <end position="20"/>
    </location>
</feature>
<dbReference type="Gene3D" id="3.40.190.10">
    <property type="entry name" value="Periplasmic binding protein-like II"/>
    <property type="match status" value="2"/>
</dbReference>
<organism evidence="2 3">
    <name type="scientific">Massilia genomosp. 1</name>
    <dbReference type="NCBI Taxonomy" id="2609280"/>
    <lineage>
        <taxon>Bacteria</taxon>
        <taxon>Pseudomonadati</taxon>
        <taxon>Pseudomonadota</taxon>
        <taxon>Betaproteobacteria</taxon>
        <taxon>Burkholderiales</taxon>
        <taxon>Oxalobacteraceae</taxon>
        <taxon>Telluria group</taxon>
        <taxon>Massilia</taxon>
    </lineage>
</organism>
<dbReference type="SUPFAM" id="SSF53850">
    <property type="entry name" value="Periplasmic binding protein-like II"/>
    <property type="match status" value="1"/>
</dbReference>
<protein>
    <submittedName>
        <fullName evidence="2">Transporter substrate-binding domain-containing protein</fullName>
    </submittedName>
</protein>
<proteinExistence type="predicted"/>
<evidence type="ECO:0000256" key="1">
    <source>
        <dbReference type="SAM" id="SignalP"/>
    </source>
</evidence>
<dbReference type="EMBL" id="WHJF01000147">
    <property type="protein sequence ID" value="NHZ66584.1"/>
    <property type="molecule type" value="Genomic_DNA"/>
</dbReference>
<dbReference type="PANTHER" id="PTHR35936:SF25">
    <property type="entry name" value="ABC TRANSPORTER SUBSTRATE-BINDING PROTEIN"/>
    <property type="match status" value="1"/>
</dbReference>
<sequence length="251" mass="27560">MRREHLFIPLFLFVPFMAQAADSPKLLHLASLEWPPFASAALPNNGASGAVVDAAAKFMGSTVKVEYFPWKDTVAKGSNDPAFIGYFPVFITEERAKSCYFSAVIGKSSTGIGFLKDTPITWKTIPDLASIKLGVVEAYANGDALDEAIKQGKQQVEVTTSDTNNVRKLVSKKLPAIVVDKAVLRYMTLNSAAKDSVMFHEKMLLERSLNVCFQRTPAGKAAQESFDAALKKVNVAKIEEAYFKSLEEKKQ</sequence>
<keyword evidence="3" id="KW-1185">Reference proteome</keyword>
<evidence type="ECO:0000313" key="3">
    <source>
        <dbReference type="Proteomes" id="UP000610594"/>
    </source>
</evidence>
<evidence type="ECO:0000313" key="2">
    <source>
        <dbReference type="EMBL" id="NHZ66584.1"/>
    </source>
</evidence>
<keyword evidence="1" id="KW-0732">Signal</keyword>
<accession>A0ABX0MUZ4</accession>
<dbReference type="PANTHER" id="PTHR35936">
    <property type="entry name" value="MEMBRANE-BOUND LYTIC MUREIN TRANSGLYCOSYLASE F"/>
    <property type="match status" value="1"/>
</dbReference>
<feature type="chain" id="PRO_5045578515" evidence="1">
    <location>
        <begin position="21"/>
        <end position="251"/>
    </location>
</feature>